<evidence type="ECO:0008006" key="4">
    <source>
        <dbReference type="Google" id="ProtNLM"/>
    </source>
</evidence>
<keyword evidence="3" id="KW-1185">Reference proteome</keyword>
<reference evidence="2 3" key="1">
    <citation type="submission" date="2023-07" db="EMBL/GenBank/DDBJ databases">
        <title>Sorghum-associated microbial communities from plants grown in Nebraska, USA.</title>
        <authorList>
            <person name="Schachtman D."/>
        </authorList>
    </citation>
    <scope>NUCLEOTIDE SEQUENCE [LARGE SCALE GENOMIC DNA]</scope>
    <source>
        <strain evidence="2 3">BE187</strain>
    </source>
</reference>
<evidence type="ECO:0000313" key="2">
    <source>
        <dbReference type="EMBL" id="MDR7097773.1"/>
    </source>
</evidence>
<organism evidence="2 3">
    <name type="scientific">Agrilutibacter niabensis</name>
    <dbReference type="NCBI Taxonomy" id="380628"/>
    <lineage>
        <taxon>Bacteria</taxon>
        <taxon>Pseudomonadati</taxon>
        <taxon>Pseudomonadota</taxon>
        <taxon>Gammaproteobacteria</taxon>
        <taxon>Lysobacterales</taxon>
        <taxon>Lysobacteraceae</taxon>
        <taxon>Agrilutibacter</taxon>
    </lineage>
</organism>
<dbReference type="RefSeq" id="WP_310050922.1">
    <property type="nucleotide sequence ID" value="NZ_JAVDVW010000001.1"/>
</dbReference>
<proteinExistence type="predicted"/>
<feature type="chain" id="PRO_5047258093" description="DUF3011 domain-containing protein" evidence="1">
    <location>
        <begin position="24"/>
        <end position="313"/>
    </location>
</feature>
<gene>
    <name evidence="2" type="ORF">J2X04_000120</name>
</gene>
<keyword evidence="1" id="KW-0732">Signal</keyword>
<name>A0ABU1VJW4_9GAMM</name>
<dbReference type="Pfam" id="PF11218">
    <property type="entry name" value="DUF3011"/>
    <property type="match status" value="1"/>
</dbReference>
<protein>
    <recommendedName>
        <fullName evidence="4">DUF3011 domain-containing protein</fullName>
    </recommendedName>
</protein>
<accession>A0ABU1VJW4</accession>
<dbReference type="InterPro" id="IPR021381">
    <property type="entry name" value="DUF3011"/>
</dbReference>
<dbReference type="Proteomes" id="UP001267878">
    <property type="component" value="Unassembled WGS sequence"/>
</dbReference>
<dbReference type="EMBL" id="JAVDVW010000001">
    <property type="protein sequence ID" value="MDR7097773.1"/>
    <property type="molecule type" value="Genomic_DNA"/>
</dbReference>
<comment type="caution">
    <text evidence="2">The sequence shown here is derived from an EMBL/GenBank/DDBJ whole genome shotgun (WGS) entry which is preliminary data.</text>
</comment>
<feature type="signal peptide" evidence="1">
    <location>
        <begin position="1"/>
        <end position="23"/>
    </location>
</feature>
<evidence type="ECO:0000313" key="3">
    <source>
        <dbReference type="Proteomes" id="UP001267878"/>
    </source>
</evidence>
<evidence type="ECO:0000256" key="1">
    <source>
        <dbReference type="SAM" id="SignalP"/>
    </source>
</evidence>
<sequence>MKTLLKPLLMALCLLALSAPAMAQFQTRAYAPEDLRSLSYNDQVRVISQEYQEQSGGQRIADDQLRFYLDQVNRSNWRFSDIKRDISTSLQGSSGPGPGPYPSLGDTIRCESPDKHSRTCNTPWRGNSRLVRQLSNTNCVEGRNWSSQSGQVTVWSGCRAEFARGSGGGQTGTIRCESADNRTANCRTPWRGRSQVVRQISDRACRENQNWNSSNGQVTVWAGCRAEFGPAGGGWGGGNGGNNGGGWNGGGNAYTVTCSSNGGYSTCNWPPGQGTPHLVEQLSTTPCIQGRTWGTDGSNRIWVNGGCRARFGN</sequence>